<dbReference type="InterPro" id="IPR007877">
    <property type="entry name" value="DUF707"/>
</dbReference>
<dbReference type="AlphaFoldDB" id="A0AAD8M484"/>
<dbReference type="EMBL" id="JAUIZM010000010">
    <property type="protein sequence ID" value="KAK1360256.1"/>
    <property type="molecule type" value="Genomic_DNA"/>
</dbReference>
<accession>A0AAD8M484</accession>
<keyword evidence="2" id="KW-1185">Reference proteome</keyword>
<organism evidence="1 2">
    <name type="scientific">Heracleum sosnowskyi</name>
    <dbReference type="NCBI Taxonomy" id="360622"/>
    <lineage>
        <taxon>Eukaryota</taxon>
        <taxon>Viridiplantae</taxon>
        <taxon>Streptophyta</taxon>
        <taxon>Embryophyta</taxon>
        <taxon>Tracheophyta</taxon>
        <taxon>Spermatophyta</taxon>
        <taxon>Magnoliopsida</taxon>
        <taxon>eudicotyledons</taxon>
        <taxon>Gunneridae</taxon>
        <taxon>Pentapetalae</taxon>
        <taxon>asterids</taxon>
        <taxon>campanulids</taxon>
        <taxon>Apiales</taxon>
        <taxon>Apiaceae</taxon>
        <taxon>Apioideae</taxon>
        <taxon>apioid superclade</taxon>
        <taxon>Tordylieae</taxon>
        <taxon>Tordyliinae</taxon>
        <taxon>Heracleum</taxon>
    </lineage>
</organism>
<gene>
    <name evidence="1" type="ORF">POM88_044730</name>
</gene>
<dbReference type="Proteomes" id="UP001237642">
    <property type="component" value="Unassembled WGS sequence"/>
</dbReference>
<sequence length="133" mass="15298">MTQKRNDIEAHKEAKGQECPYPHSPPCAGFVEIMVPVFSIKSWSCVWRMLQNDLVHGWGLDLNLWRCVERPQEDIGVIDAQWVEHMSVPSLGDQGTSINGSAPWEGVRARCFLEWSEFERRLREQNHLHSGSL</sequence>
<reference evidence="1" key="1">
    <citation type="submission" date="2023-02" db="EMBL/GenBank/DDBJ databases">
        <title>Genome of toxic invasive species Heracleum sosnowskyi carries increased number of genes despite the absence of recent whole-genome duplications.</title>
        <authorList>
            <person name="Schelkunov M."/>
            <person name="Shtratnikova V."/>
            <person name="Makarenko M."/>
            <person name="Klepikova A."/>
            <person name="Omelchenko D."/>
            <person name="Novikova G."/>
            <person name="Obukhova E."/>
            <person name="Bogdanov V."/>
            <person name="Penin A."/>
            <person name="Logacheva M."/>
        </authorList>
    </citation>
    <scope>NUCLEOTIDE SEQUENCE</scope>
    <source>
        <strain evidence="1">Hsosn_3</strain>
        <tissue evidence="1">Leaf</tissue>
    </source>
</reference>
<protein>
    <submittedName>
        <fullName evidence="1">Lysine ketoglutarate reductase trans-splicing protein</fullName>
    </submittedName>
</protein>
<proteinExistence type="predicted"/>
<comment type="caution">
    <text evidence="1">The sequence shown here is derived from an EMBL/GenBank/DDBJ whole genome shotgun (WGS) entry which is preliminary data.</text>
</comment>
<evidence type="ECO:0000313" key="1">
    <source>
        <dbReference type="EMBL" id="KAK1360256.1"/>
    </source>
</evidence>
<dbReference type="Pfam" id="PF05212">
    <property type="entry name" value="DUF707"/>
    <property type="match status" value="1"/>
</dbReference>
<reference evidence="1" key="2">
    <citation type="submission" date="2023-05" db="EMBL/GenBank/DDBJ databases">
        <authorList>
            <person name="Schelkunov M.I."/>
        </authorList>
    </citation>
    <scope>NUCLEOTIDE SEQUENCE</scope>
    <source>
        <strain evidence="1">Hsosn_3</strain>
        <tissue evidence="1">Leaf</tissue>
    </source>
</reference>
<dbReference type="PANTHER" id="PTHR31210">
    <property type="entry name" value="OS06G0731900 PROTEIN"/>
    <property type="match status" value="1"/>
</dbReference>
<name>A0AAD8M484_9APIA</name>
<evidence type="ECO:0000313" key="2">
    <source>
        <dbReference type="Proteomes" id="UP001237642"/>
    </source>
</evidence>
<dbReference type="PANTHER" id="PTHR31210:SF43">
    <property type="entry name" value="STORAGE PROTEIN-RELATED"/>
    <property type="match status" value="1"/>
</dbReference>